<comment type="caution">
    <text evidence="2">The sequence shown here is derived from an EMBL/GenBank/DDBJ whole genome shotgun (WGS) entry which is preliminary data.</text>
</comment>
<dbReference type="GO" id="GO:0006355">
    <property type="term" value="P:regulation of DNA-templated transcription"/>
    <property type="evidence" value="ECO:0007669"/>
    <property type="project" value="UniProtKB-UniRule"/>
</dbReference>
<dbReference type="GO" id="GO:0008270">
    <property type="term" value="F:zinc ion binding"/>
    <property type="evidence" value="ECO:0007669"/>
    <property type="project" value="UniProtKB-UniRule"/>
</dbReference>
<dbReference type="InterPro" id="IPR031052">
    <property type="entry name" value="FHY3/FAR1"/>
</dbReference>
<comment type="function">
    <text evidence="1">Putative transcription activator involved in regulating light control of development.</text>
</comment>
<keyword evidence="1" id="KW-0479">Metal-binding</keyword>
<accession>A0A445DDT5</accession>
<dbReference type="Proteomes" id="UP000289738">
    <property type="component" value="Chromosome A04"/>
</dbReference>
<organism evidence="2 3">
    <name type="scientific">Arachis hypogaea</name>
    <name type="common">Peanut</name>
    <dbReference type="NCBI Taxonomy" id="3818"/>
    <lineage>
        <taxon>Eukaryota</taxon>
        <taxon>Viridiplantae</taxon>
        <taxon>Streptophyta</taxon>
        <taxon>Embryophyta</taxon>
        <taxon>Tracheophyta</taxon>
        <taxon>Spermatophyta</taxon>
        <taxon>Magnoliopsida</taxon>
        <taxon>eudicotyledons</taxon>
        <taxon>Gunneridae</taxon>
        <taxon>Pentapetalae</taxon>
        <taxon>rosids</taxon>
        <taxon>fabids</taxon>
        <taxon>Fabales</taxon>
        <taxon>Fabaceae</taxon>
        <taxon>Papilionoideae</taxon>
        <taxon>50 kb inversion clade</taxon>
        <taxon>dalbergioids sensu lato</taxon>
        <taxon>Dalbergieae</taxon>
        <taxon>Pterocarpus clade</taxon>
        <taxon>Arachis</taxon>
    </lineage>
</organism>
<name>A0A445DDT5_ARAHY</name>
<evidence type="ECO:0000256" key="1">
    <source>
        <dbReference type="RuleBase" id="RU367018"/>
    </source>
</evidence>
<keyword evidence="3" id="KW-1185">Reference proteome</keyword>
<protein>
    <recommendedName>
        <fullName evidence="1">Protein FAR1-RELATED SEQUENCE</fullName>
    </recommendedName>
</protein>
<reference evidence="2 3" key="1">
    <citation type="submission" date="2019-01" db="EMBL/GenBank/DDBJ databases">
        <title>Sequencing of cultivated peanut Arachis hypogaea provides insights into genome evolution and oil improvement.</title>
        <authorList>
            <person name="Chen X."/>
        </authorList>
    </citation>
    <scope>NUCLEOTIDE SEQUENCE [LARGE SCALE GENOMIC DNA]</scope>
    <source>
        <strain evidence="3">cv. Fuhuasheng</strain>
        <tissue evidence="2">Leaves</tissue>
    </source>
</reference>
<keyword evidence="1" id="KW-0539">Nucleus</keyword>
<evidence type="ECO:0000313" key="2">
    <source>
        <dbReference type="EMBL" id="RYR61347.1"/>
    </source>
</evidence>
<proteinExistence type="inferred from homology"/>
<comment type="similarity">
    <text evidence="1">Belongs to the FHY3/FAR1 family.</text>
</comment>
<comment type="subcellular location">
    <subcellularLocation>
        <location evidence="1">Nucleus</location>
    </subcellularLocation>
</comment>
<keyword evidence="1" id="KW-0863">Zinc-finger</keyword>
<dbReference type="AlphaFoldDB" id="A0A445DDT5"/>
<keyword evidence="1" id="KW-0862">Zinc</keyword>
<dbReference type="PANTHER" id="PTHR31669">
    <property type="entry name" value="PROTEIN FAR1-RELATED SEQUENCE 10-RELATED"/>
    <property type="match status" value="1"/>
</dbReference>
<dbReference type="EMBL" id="SDMP01000004">
    <property type="protein sequence ID" value="RYR61347.1"/>
    <property type="molecule type" value="Genomic_DNA"/>
</dbReference>
<gene>
    <name evidence="2" type="ORF">Ahy_A04g018512</name>
</gene>
<dbReference type="PANTHER" id="PTHR31669:SF283">
    <property type="entry name" value="PROTEIN FAR1-RELATED SEQUENCE"/>
    <property type="match status" value="1"/>
</dbReference>
<dbReference type="GO" id="GO:0005634">
    <property type="term" value="C:nucleus"/>
    <property type="evidence" value="ECO:0007669"/>
    <property type="project" value="UniProtKB-SubCell"/>
</dbReference>
<evidence type="ECO:0000313" key="3">
    <source>
        <dbReference type="Proteomes" id="UP000289738"/>
    </source>
</evidence>
<sequence length="71" mass="8444">MYVALKDMFVDRHMWTPIFFKDEFWNGMRSTQRSESINAIFYQYLNNNEQKELECDAADLRAIIPCASNSQ</sequence>